<feature type="transmembrane region" description="Helical" evidence="2">
    <location>
        <begin position="50"/>
        <end position="68"/>
    </location>
</feature>
<evidence type="ECO:0000313" key="4">
    <source>
        <dbReference type="EMBL" id="TLP71215.1"/>
    </source>
</evidence>
<name>A0A5R8ZZF4_9MICC</name>
<protein>
    <recommendedName>
        <fullName evidence="3">DUF1468 domain-containing protein</fullName>
    </recommendedName>
</protein>
<keyword evidence="2" id="KW-0812">Transmembrane</keyword>
<evidence type="ECO:0000259" key="3">
    <source>
        <dbReference type="Pfam" id="PF07331"/>
    </source>
</evidence>
<dbReference type="InterPro" id="IPR009936">
    <property type="entry name" value="DUF1468"/>
</dbReference>
<gene>
    <name evidence="4" type="ORF">FEF27_12630</name>
</gene>
<feature type="transmembrane region" description="Helical" evidence="2">
    <location>
        <begin position="118"/>
        <end position="145"/>
    </location>
</feature>
<feature type="transmembrane region" description="Helical" evidence="2">
    <location>
        <begin position="20"/>
        <end position="38"/>
    </location>
</feature>
<dbReference type="OrthoDB" id="5193515at2"/>
<accession>A0A5R8ZZF4</accession>
<evidence type="ECO:0000256" key="2">
    <source>
        <dbReference type="SAM" id="Phobius"/>
    </source>
</evidence>
<comment type="caution">
    <text evidence="4">The sequence shown here is derived from an EMBL/GenBank/DDBJ whole genome shotgun (WGS) entry which is preliminary data.</text>
</comment>
<proteinExistence type="predicted"/>
<dbReference type="Proteomes" id="UP000306544">
    <property type="component" value="Unassembled WGS sequence"/>
</dbReference>
<evidence type="ECO:0000256" key="1">
    <source>
        <dbReference type="SAM" id="MobiDB-lite"/>
    </source>
</evidence>
<sequence length="187" mass="20244">MSSIRTTEGTNRHLPALSDVLIGVVSLLIFGAALLATLDWPIEAARFPRFISGIGLLCTLLFLGTLAFRSLTTGPTVTQDTEGGPQESQTTEDPADEESVDVGYVFASAGAKEWVQTLLWLGAFFLLTYLFGVYIAGVTFAFLYLKYGASKSLVYCLVYSVVLGGSLWMLFSYFLGLPLPSGIFDII</sequence>
<evidence type="ECO:0000313" key="5">
    <source>
        <dbReference type="Proteomes" id="UP000306544"/>
    </source>
</evidence>
<reference evidence="4 5" key="1">
    <citation type="submission" date="2019-05" db="EMBL/GenBank/DDBJ databases">
        <title>Nesterenkonia sp. GY239, isolated from the Southern Atlantic Ocean.</title>
        <authorList>
            <person name="Zhang G."/>
        </authorList>
    </citation>
    <scope>NUCLEOTIDE SEQUENCE [LARGE SCALE GENOMIC DNA]</scope>
    <source>
        <strain evidence="4 5">GY239</strain>
    </source>
</reference>
<feature type="compositionally biased region" description="Polar residues" evidence="1">
    <location>
        <begin position="76"/>
        <end position="92"/>
    </location>
</feature>
<feature type="transmembrane region" description="Helical" evidence="2">
    <location>
        <begin position="152"/>
        <end position="175"/>
    </location>
</feature>
<dbReference type="Pfam" id="PF07331">
    <property type="entry name" value="TctB"/>
    <property type="match status" value="1"/>
</dbReference>
<keyword evidence="2" id="KW-1133">Transmembrane helix</keyword>
<organism evidence="4 5">
    <name type="scientific">Nesterenkonia sphaerica</name>
    <dbReference type="NCBI Taxonomy" id="1804988"/>
    <lineage>
        <taxon>Bacteria</taxon>
        <taxon>Bacillati</taxon>
        <taxon>Actinomycetota</taxon>
        <taxon>Actinomycetes</taxon>
        <taxon>Micrococcales</taxon>
        <taxon>Micrococcaceae</taxon>
        <taxon>Nesterenkonia</taxon>
    </lineage>
</organism>
<keyword evidence="5" id="KW-1185">Reference proteome</keyword>
<dbReference type="RefSeq" id="WP_138171240.1">
    <property type="nucleotide sequence ID" value="NZ_VAWA01000031.1"/>
</dbReference>
<feature type="region of interest" description="Disordered" evidence="1">
    <location>
        <begin position="76"/>
        <end position="97"/>
    </location>
</feature>
<feature type="domain" description="DUF1468" evidence="3">
    <location>
        <begin position="22"/>
        <end position="180"/>
    </location>
</feature>
<dbReference type="AlphaFoldDB" id="A0A5R8ZZF4"/>
<dbReference type="EMBL" id="VAWA01000031">
    <property type="protein sequence ID" value="TLP71215.1"/>
    <property type="molecule type" value="Genomic_DNA"/>
</dbReference>
<keyword evidence="2" id="KW-0472">Membrane</keyword>